<evidence type="ECO:0008006" key="3">
    <source>
        <dbReference type="Google" id="ProtNLM"/>
    </source>
</evidence>
<reference evidence="1 2" key="1">
    <citation type="journal article" date="2009" name="J. Bacteriol.">
        <title>Draft genome sequence of the extremely acidophilic bacterium Acidithiobacillus caldus ATCC 51756 reveals metabolic versatility in the genus Acidithiobacillus.</title>
        <authorList>
            <person name="Valdes J."/>
            <person name="Quatrini R."/>
            <person name="Hallberg K."/>
            <person name="Dopson M."/>
            <person name="Valenzuela P.D."/>
            <person name="Holmes D.S."/>
        </authorList>
    </citation>
    <scope>NUCLEOTIDE SEQUENCE [LARGE SCALE GENOMIC DNA]</scope>
    <source>
        <strain evidence="2">ATCC 51756 / DSM 8584 / KU</strain>
    </source>
</reference>
<gene>
    <name evidence="1" type="ORF">Acaty_c0729</name>
</gene>
<sequence length="107" mass="11488">MANFVAEPSAPTVSVDAQLLGQHYRVSCRPEEQALLGEAVALLQRRLAQASEQAARSVSKERLTLMVAMNLAADLLRAEEARAQQSATLDAIAARLQALVDMGKGEE</sequence>
<accession>A0A059ZXG5</accession>
<dbReference type="EMBL" id="CP005986">
    <property type="protein sequence ID" value="AIA54607.1"/>
    <property type="molecule type" value="Genomic_DNA"/>
</dbReference>
<dbReference type="KEGG" id="acz:Acaty_c0729"/>
<dbReference type="AlphaFoldDB" id="A0A059ZXG5"/>
<protein>
    <recommendedName>
        <fullName evidence="3">Cell division protein ZapA</fullName>
    </recommendedName>
</protein>
<dbReference type="eggNOG" id="COG3027">
    <property type="taxonomic scope" value="Bacteria"/>
</dbReference>
<evidence type="ECO:0000313" key="2">
    <source>
        <dbReference type="Proteomes" id="UP000005522"/>
    </source>
</evidence>
<organism evidence="1 2">
    <name type="scientific">Acidithiobacillus caldus (strain ATCC 51756 / DSM 8584 / KU)</name>
    <dbReference type="NCBI Taxonomy" id="637389"/>
    <lineage>
        <taxon>Bacteria</taxon>
        <taxon>Pseudomonadati</taxon>
        <taxon>Pseudomonadota</taxon>
        <taxon>Acidithiobacillia</taxon>
        <taxon>Acidithiobacillales</taxon>
        <taxon>Acidithiobacillaceae</taxon>
        <taxon>Acidithiobacillus</taxon>
    </lineage>
</organism>
<proteinExistence type="predicted"/>
<name>A0A059ZXG5_ACICK</name>
<dbReference type="Gene3D" id="3.30.160.880">
    <property type="entry name" value="Cell division protein ZapA protomer, N-terminal domain"/>
    <property type="match status" value="1"/>
</dbReference>
<evidence type="ECO:0000313" key="1">
    <source>
        <dbReference type="EMBL" id="AIA54607.1"/>
    </source>
</evidence>
<dbReference type="InterPro" id="IPR042233">
    <property type="entry name" value="Cell_div_ZapA_N"/>
</dbReference>
<dbReference type="SUPFAM" id="SSF102829">
    <property type="entry name" value="Cell division protein ZapA-like"/>
    <property type="match status" value="1"/>
</dbReference>
<dbReference type="InterPro" id="IPR007838">
    <property type="entry name" value="Cell_div_ZapA-like"/>
</dbReference>
<dbReference type="Proteomes" id="UP000005522">
    <property type="component" value="Chromosome"/>
</dbReference>
<dbReference type="HOGENOM" id="CLU_116623_2_0_6"/>
<dbReference type="Pfam" id="PF05164">
    <property type="entry name" value="ZapA"/>
    <property type="match status" value="1"/>
</dbReference>
<dbReference type="InterPro" id="IPR036192">
    <property type="entry name" value="Cell_div_ZapA-like_sf"/>
</dbReference>